<feature type="coiled-coil region" evidence="1">
    <location>
        <begin position="275"/>
        <end position="323"/>
    </location>
</feature>
<dbReference type="Gene3D" id="3.90.1150.80">
    <property type="match status" value="1"/>
</dbReference>
<reference evidence="4" key="1">
    <citation type="journal article" date="2023" name="G3 (Bethesda)">
        <title>Whole genome assembly and annotation of the endangered Caribbean coral Acropora cervicornis.</title>
        <authorList>
            <person name="Selwyn J.D."/>
            <person name="Vollmer S.V."/>
        </authorList>
    </citation>
    <scope>NUCLEOTIDE SEQUENCE</scope>
    <source>
        <strain evidence="4">K2</strain>
    </source>
</reference>
<sequence length="503" mass="57210">MPVVTRSCAKERRRPLLEQETPVTSTMARSRRYETRSPAKRKILQKDQDRENVGPSSKRAAYTRTSKKKSNNPSIQERNNASTNQNNRVVTTKASKCAPRKNVPRNTFKDSNTTSLLSNTRCMGNEKDCTIHQAIETSVSRLNDTVVDDCANTPANCIAARIRSYSALRQSQWRKNNIGRSVNSVANARSPLEEISFNPKVMEIESDDDEDVLWKMSQQSSSEGKDDVDEPMSDDSESYKEKYLTLITSMKQLQNTFLRAQQNAEKNMKAYDRFVNELKSTLSQEKQKTSLLNEELKIKKGVVERLRCDLANAKEHVECLKQEKRSPIIKLITSRLAWELVPQRGTEAGSAVFGDQNLLFVDVEKHNVEKSEKEMTSSNDSLGGFENEESLLIQKKLEDQKHVINFYSKLSGISILSDKNCEDSSSFQSFNCAFYPDANTGHCLQFRLTHDKEFDEIEYSPNPQSPSSEDVLLNFPKYLRENIFFGAEEASRFLATLITATKK</sequence>
<dbReference type="EMBL" id="JARQWQ010000002">
    <property type="protein sequence ID" value="KAK2573854.1"/>
    <property type="molecule type" value="Genomic_DNA"/>
</dbReference>
<feature type="compositionally biased region" description="Polar residues" evidence="2">
    <location>
        <begin position="109"/>
        <end position="119"/>
    </location>
</feature>
<feature type="compositionally biased region" description="Acidic residues" evidence="2">
    <location>
        <begin position="226"/>
        <end position="235"/>
    </location>
</feature>
<dbReference type="GO" id="GO:0033551">
    <property type="term" value="C:monopolin complex"/>
    <property type="evidence" value="ECO:0007669"/>
    <property type="project" value="InterPro"/>
</dbReference>
<evidence type="ECO:0000259" key="3">
    <source>
        <dbReference type="Pfam" id="PF12539"/>
    </source>
</evidence>
<dbReference type="AlphaFoldDB" id="A0AAD9R6B2"/>
<dbReference type="Pfam" id="PF12539">
    <property type="entry name" value="Csm1"/>
    <property type="match status" value="1"/>
</dbReference>
<evidence type="ECO:0000256" key="2">
    <source>
        <dbReference type="SAM" id="MobiDB-lite"/>
    </source>
</evidence>
<protein>
    <recommendedName>
        <fullName evidence="3">Monopolin complex subunit Csm1/Pcs1 C-terminal domain-containing protein</fullName>
    </recommendedName>
</protein>
<dbReference type="InterPro" id="IPR020981">
    <property type="entry name" value="Csm1/Pcs1_C"/>
</dbReference>
<name>A0AAD9R6B2_ACRCE</name>
<accession>A0AAD9R6B2</accession>
<evidence type="ECO:0000256" key="1">
    <source>
        <dbReference type="SAM" id="Coils"/>
    </source>
</evidence>
<keyword evidence="5" id="KW-1185">Reference proteome</keyword>
<feature type="compositionally biased region" description="Polar residues" evidence="2">
    <location>
        <begin position="71"/>
        <end position="94"/>
    </location>
</feature>
<dbReference type="CDD" id="cd23787">
    <property type="entry name" value="RWD_CSM1"/>
    <property type="match status" value="1"/>
</dbReference>
<gene>
    <name evidence="4" type="ORF">P5673_001560</name>
</gene>
<feature type="region of interest" description="Disordered" evidence="2">
    <location>
        <begin position="216"/>
        <end position="235"/>
    </location>
</feature>
<organism evidence="4 5">
    <name type="scientific">Acropora cervicornis</name>
    <name type="common">Staghorn coral</name>
    <dbReference type="NCBI Taxonomy" id="6130"/>
    <lineage>
        <taxon>Eukaryota</taxon>
        <taxon>Metazoa</taxon>
        <taxon>Cnidaria</taxon>
        <taxon>Anthozoa</taxon>
        <taxon>Hexacorallia</taxon>
        <taxon>Scleractinia</taxon>
        <taxon>Astrocoeniina</taxon>
        <taxon>Acroporidae</taxon>
        <taxon>Acropora</taxon>
    </lineage>
</organism>
<dbReference type="PANTHER" id="PTHR28006">
    <property type="entry name" value="MONOPOLIN COMPLEX SUBUNIT CSM1"/>
    <property type="match status" value="1"/>
</dbReference>
<evidence type="ECO:0000313" key="4">
    <source>
        <dbReference type="EMBL" id="KAK2573854.1"/>
    </source>
</evidence>
<comment type="caution">
    <text evidence="4">The sequence shown here is derived from an EMBL/GenBank/DDBJ whole genome shotgun (WGS) entry which is preliminary data.</text>
</comment>
<feature type="region of interest" description="Disordered" evidence="2">
    <location>
        <begin position="1"/>
        <end position="119"/>
    </location>
</feature>
<dbReference type="Proteomes" id="UP001249851">
    <property type="component" value="Unassembled WGS sequence"/>
</dbReference>
<proteinExistence type="predicted"/>
<feature type="compositionally biased region" description="Basic and acidic residues" evidence="2">
    <location>
        <begin position="8"/>
        <end position="17"/>
    </location>
</feature>
<reference evidence="4" key="2">
    <citation type="journal article" date="2023" name="Science">
        <title>Genomic signatures of disease resistance in endangered staghorn corals.</title>
        <authorList>
            <person name="Vollmer S.V."/>
            <person name="Selwyn J.D."/>
            <person name="Despard B.A."/>
            <person name="Roesel C.L."/>
        </authorList>
    </citation>
    <scope>NUCLEOTIDE SEQUENCE</scope>
    <source>
        <strain evidence="4">K2</strain>
    </source>
</reference>
<keyword evidence="1" id="KW-0175">Coiled coil</keyword>
<evidence type="ECO:0000313" key="5">
    <source>
        <dbReference type="Proteomes" id="UP001249851"/>
    </source>
</evidence>
<dbReference type="PANTHER" id="PTHR28006:SF1">
    <property type="entry name" value="MONOPOLIN COMPLEX SUBUNIT CSM1"/>
    <property type="match status" value="1"/>
</dbReference>
<feature type="domain" description="Monopolin complex subunit Csm1/Pcs1 C-terminal" evidence="3">
    <location>
        <begin position="403"/>
        <end position="486"/>
    </location>
</feature>
<dbReference type="InterPro" id="IPR040349">
    <property type="entry name" value="Csm1/Pcs1"/>
</dbReference>
<dbReference type="InterPro" id="IPR038608">
    <property type="entry name" value="Csm1/Pcs1_C_sf"/>
</dbReference>